<evidence type="ECO:0000256" key="1">
    <source>
        <dbReference type="SAM" id="MobiDB-lite"/>
    </source>
</evidence>
<feature type="compositionally biased region" description="Polar residues" evidence="1">
    <location>
        <begin position="36"/>
        <end position="52"/>
    </location>
</feature>
<reference evidence="2" key="1">
    <citation type="journal article" date="2022" name="bioRxiv">
        <title>Sequencing and chromosome-scale assembly of the giantPleurodeles waltlgenome.</title>
        <authorList>
            <person name="Brown T."/>
            <person name="Elewa A."/>
            <person name="Iarovenko S."/>
            <person name="Subramanian E."/>
            <person name="Araus A.J."/>
            <person name="Petzold A."/>
            <person name="Susuki M."/>
            <person name="Suzuki K.-i.T."/>
            <person name="Hayashi T."/>
            <person name="Toyoda A."/>
            <person name="Oliveira C."/>
            <person name="Osipova E."/>
            <person name="Leigh N.D."/>
            <person name="Simon A."/>
            <person name="Yun M.H."/>
        </authorList>
    </citation>
    <scope>NUCLEOTIDE SEQUENCE</scope>
    <source>
        <strain evidence="2">20211129_DDA</strain>
        <tissue evidence="2">Liver</tissue>
    </source>
</reference>
<keyword evidence="3" id="KW-1185">Reference proteome</keyword>
<dbReference type="EMBL" id="JANPWB010000010">
    <property type="protein sequence ID" value="KAJ1145688.1"/>
    <property type="molecule type" value="Genomic_DNA"/>
</dbReference>
<protein>
    <submittedName>
        <fullName evidence="2">Uncharacterized protein</fullName>
    </submittedName>
</protein>
<accession>A0AAV7R067</accession>
<proteinExistence type="predicted"/>
<evidence type="ECO:0000313" key="3">
    <source>
        <dbReference type="Proteomes" id="UP001066276"/>
    </source>
</evidence>
<evidence type="ECO:0000313" key="2">
    <source>
        <dbReference type="EMBL" id="KAJ1145688.1"/>
    </source>
</evidence>
<dbReference type="Proteomes" id="UP001066276">
    <property type="component" value="Chromosome 6"/>
</dbReference>
<feature type="region of interest" description="Disordered" evidence="1">
    <location>
        <begin position="1"/>
        <end position="58"/>
    </location>
</feature>
<gene>
    <name evidence="2" type="ORF">NDU88_011973</name>
</gene>
<sequence>MLSTPEAGSVVGRQSPPSPEQTGAEFVLPSDRGSDASPNQIVTGTSETTQEPPSAKEPRVKEFGDVARYCFAWSDAKLCDVNRGLLAGNRIQLYISSLGTGRHAALKRLCCRFKCMDIYR</sequence>
<dbReference type="AlphaFoldDB" id="A0AAV7R067"/>
<organism evidence="2 3">
    <name type="scientific">Pleurodeles waltl</name>
    <name type="common">Iberian ribbed newt</name>
    <dbReference type="NCBI Taxonomy" id="8319"/>
    <lineage>
        <taxon>Eukaryota</taxon>
        <taxon>Metazoa</taxon>
        <taxon>Chordata</taxon>
        <taxon>Craniata</taxon>
        <taxon>Vertebrata</taxon>
        <taxon>Euteleostomi</taxon>
        <taxon>Amphibia</taxon>
        <taxon>Batrachia</taxon>
        <taxon>Caudata</taxon>
        <taxon>Salamandroidea</taxon>
        <taxon>Salamandridae</taxon>
        <taxon>Pleurodelinae</taxon>
        <taxon>Pleurodeles</taxon>
    </lineage>
</organism>
<comment type="caution">
    <text evidence="2">The sequence shown here is derived from an EMBL/GenBank/DDBJ whole genome shotgun (WGS) entry which is preliminary data.</text>
</comment>
<name>A0AAV7R067_PLEWA</name>